<reference evidence="2" key="1">
    <citation type="submission" date="2022-11" db="UniProtKB">
        <authorList>
            <consortium name="WormBaseParasite"/>
        </authorList>
    </citation>
    <scope>IDENTIFICATION</scope>
</reference>
<evidence type="ECO:0000313" key="2">
    <source>
        <dbReference type="WBParaSite" id="JU765_v2.g19257.t1"/>
    </source>
</evidence>
<accession>A0AC34QTK9</accession>
<dbReference type="WBParaSite" id="JU765_v2.g19257.t1">
    <property type="protein sequence ID" value="JU765_v2.g19257.t1"/>
    <property type="gene ID" value="JU765_v2.g19257"/>
</dbReference>
<dbReference type="Proteomes" id="UP000887576">
    <property type="component" value="Unplaced"/>
</dbReference>
<proteinExistence type="predicted"/>
<protein>
    <submittedName>
        <fullName evidence="2">Uncharacterized protein</fullName>
    </submittedName>
</protein>
<organism evidence="1 2">
    <name type="scientific">Panagrolaimus sp. JU765</name>
    <dbReference type="NCBI Taxonomy" id="591449"/>
    <lineage>
        <taxon>Eukaryota</taxon>
        <taxon>Metazoa</taxon>
        <taxon>Ecdysozoa</taxon>
        <taxon>Nematoda</taxon>
        <taxon>Chromadorea</taxon>
        <taxon>Rhabditida</taxon>
        <taxon>Tylenchina</taxon>
        <taxon>Panagrolaimomorpha</taxon>
        <taxon>Panagrolaimoidea</taxon>
        <taxon>Panagrolaimidae</taxon>
        <taxon>Panagrolaimus</taxon>
    </lineage>
</organism>
<name>A0AC34QTK9_9BILA</name>
<sequence>MSDMFNVLFSLAKDNSSTTGPLITSGSSSRDNLIQTVYKQYRTRAKILEPYRRLKNALKTMQDEYLQSKDNNVFMRYSRMQHMIHEVIRLEKQYWQLLDLPAQEISESPNSYVQKIMDLLDEKGGQQPPKTGGIASLLGATMMNVAEKTKDQNLYEQIRGKSTDELRKECDRLYAELYKLIKKYLGLRKVVQELTESFQETRFYPIVPRYPLLKTMIKRVLRAPAFSEICHEANE</sequence>
<evidence type="ECO:0000313" key="1">
    <source>
        <dbReference type="Proteomes" id="UP000887576"/>
    </source>
</evidence>